<sequence length="187" mass="20995">MSGSDVTRLLDAAGGGEKEAIGRLYQAVYDELRLLAESSMRKERSGHTLQPTALVNEVYLRLNPGSGEWQNRRHFFGAAAQAMRRVLVDHARRKHAEKRGAGQERVTLSDLDISAPEEDMDVLAVNDALDQLAKEDARLAEVVSLRFFANMSIEDTARALDLSPATVKRDWTFARAWLCEHIQQHRP</sequence>
<keyword evidence="3" id="KW-0804">Transcription</keyword>
<comment type="caution">
    <text evidence="5">The sequence shown here is derived from an EMBL/GenBank/DDBJ whole genome shotgun (WGS) entry which is preliminary data.</text>
</comment>
<dbReference type="InterPro" id="IPR036388">
    <property type="entry name" value="WH-like_DNA-bd_sf"/>
</dbReference>
<dbReference type="InterPro" id="IPR014284">
    <property type="entry name" value="RNA_pol_sigma-70_dom"/>
</dbReference>
<evidence type="ECO:0000256" key="1">
    <source>
        <dbReference type="ARBA" id="ARBA00023015"/>
    </source>
</evidence>
<dbReference type="NCBIfam" id="TIGR02937">
    <property type="entry name" value="sigma70-ECF"/>
    <property type="match status" value="1"/>
</dbReference>
<dbReference type="PANTHER" id="PTHR43133">
    <property type="entry name" value="RNA POLYMERASE ECF-TYPE SIGMA FACTO"/>
    <property type="match status" value="1"/>
</dbReference>
<dbReference type="InterPro" id="IPR011517">
    <property type="entry name" value="RNA_pol_sigma70_ECF-like"/>
</dbReference>
<organism evidence="5 6">
    <name type="scientific">Steroidobacter flavus</name>
    <dbReference type="NCBI Taxonomy" id="1842136"/>
    <lineage>
        <taxon>Bacteria</taxon>
        <taxon>Pseudomonadati</taxon>
        <taxon>Pseudomonadota</taxon>
        <taxon>Gammaproteobacteria</taxon>
        <taxon>Steroidobacterales</taxon>
        <taxon>Steroidobacteraceae</taxon>
        <taxon>Steroidobacter</taxon>
    </lineage>
</organism>
<keyword evidence="1" id="KW-0805">Transcription regulation</keyword>
<name>A0ABV8SY57_9GAMM</name>
<proteinExistence type="predicted"/>
<dbReference type="InterPro" id="IPR013324">
    <property type="entry name" value="RNA_pol_sigma_r3/r4-like"/>
</dbReference>
<dbReference type="EMBL" id="JBHSDU010000003">
    <property type="protein sequence ID" value="MFC4311573.1"/>
    <property type="molecule type" value="Genomic_DNA"/>
</dbReference>
<dbReference type="NCBIfam" id="TIGR02999">
    <property type="entry name" value="Sig-70_X6"/>
    <property type="match status" value="1"/>
</dbReference>
<evidence type="ECO:0000256" key="3">
    <source>
        <dbReference type="ARBA" id="ARBA00023163"/>
    </source>
</evidence>
<dbReference type="SUPFAM" id="SSF88659">
    <property type="entry name" value="Sigma3 and sigma4 domains of RNA polymerase sigma factors"/>
    <property type="match status" value="1"/>
</dbReference>
<keyword evidence="2" id="KW-0731">Sigma factor</keyword>
<protein>
    <submittedName>
        <fullName evidence="5">Sigma-70 family RNA polymerase sigma factor</fullName>
    </submittedName>
</protein>
<accession>A0ABV8SY57</accession>
<evidence type="ECO:0000256" key="2">
    <source>
        <dbReference type="ARBA" id="ARBA00023082"/>
    </source>
</evidence>
<keyword evidence="6" id="KW-1185">Reference proteome</keyword>
<dbReference type="InterPro" id="IPR039425">
    <property type="entry name" value="RNA_pol_sigma-70-like"/>
</dbReference>
<dbReference type="Pfam" id="PF07638">
    <property type="entry name" value="Sigma70_ECF"/>
    <property type="match status" value="1"/>
</dbReference>
<reference evidence="6" key="1">
    <citation type="journal article" date="2019" name="Int. J. Syst. Evol. Microbiol.">
        <title>The Global Catalogue of Microorganisms (GCM) 10K type strain sequencing project: providing services to taxonomists for standard genome sequencing and annotation.</title>
        <authorList>
            <consortium name="The Broad Institute Genomics Platform"/>
            <consortium name="The Broad Institute Genome Sequencing Center for Infectious Disease"/>
            <person name="Wu L."/>
            <person name="Ma J."/>
        </authorList>
    </citation>
    <scope>NUCLEOTIDE SEQUENCE [LARGE SCALE GENOMIC DNA]</scope>
    <source>
        <strain evidence="6">CGMCC 1.10759</strain>
    </source>
</reference>
<dbReference type="PANTHER" id="PTHR43133:SF39">
    <property type="entry name" value="SIMILAR TO RNA POLYMERASE SIGMA-E FACTOR"/>
    <property type="match status" value="1"/>
</dbReference>
<evidence type="ECO:0000259" key="4">
    <source>
        <dbReference type="Pfam" id="PF07638"/>
    </source>
</evidence>
<dbReference type="InterPro" id="IPR053812">
    <property type="entry name" value="HTH_Sigma70_ECF-like"/>
</dbReference>
<evidence type="ECO:0000313" key="6">
    <source>
        <dbReference type="Proteomes" id="UP001595904"/>
    </source>
</evidence>
<gene>
    <name evidence="5" type="ORF">ACFPN2_20905</name>
</gene>
<evidence type="ECO:0000313" key="5">
    <source>
        <dbReference type="EMBL" id="MFC4311573.1"/>
    </source>
</evidence>
<dbReference type="RefSeq" id="WP_380600029.1">
    <property type="nucleotide sequence ID" value="NZ_JBHSDU010000003.1"/>
</dbReference>
<dbReference type="Gene3D" id="1.10.10.10">
    <property type="entry name" value="Winged helix-like DNA-binding domain superfamily/Winged helix DNA-binding domain"/>
    <property type="match status" value="1"/>
</dbReference>
<feature type="domain" description="RNA polymerase sigma-70 ECF-like HTH" evidence="4">
    <location>
        <begin position="4"/>
        <end position="183"/>
    </location>
</feature>
<dbReference type="Proteomes" id="UP001595904">
    <property type="component" value="Unassembled WGS sequence"/>
</dbReference>